<evidence type="ECO:0000313" key="4">
    <source>
        <dbReference type="Proteomes" id="UP000599179"/>
    </source>
</evidence>
<dbReference type="InterPro" id="IPR024311">
    <property type="entry name" value="Lipocalin-like"/>
</dbReference>
<proteinExistence type="predicted"/>
<name>A0ABQ1SIK2_9FLAO</name>
<dbReference type="Pfam" id="PF13648">
    <property type="entry name" value="Lipocalin_4"/>
    <property type="match status" value="1"/>
</dbReference>
<dbReference type="RefSeq" id="WP_188458536.1">
    <property type="nucleotide sequence ID" value="NZ_BMGM01000006.1"/>
</dbReference>
<feature type="domain" description="Lipocalin-like" evidence="2">
    <location>
        <begin position="34"/>
        <end position="116"/>
    </location>
</feature>
<gene>
    <name evidence="3" type="ORF">GCM10010832_15540</name>
</gene>
<sequence length="141" mass="15869">MKKTLILSTMIFFFLACSSDDDAGNTLTLESQMLGTWKYTAVQVNDTDAGLEEGDCMLENKITYRANNQLTYEVHNEDASGDCLQQSFTDAWFIDEENSYISVQPGDDVVIEFFVDFIDEDSMLLSYNDDGPDIAITLVKL</sequence>
<evidence type="ECO:0000259" key="2">
    <source>
        <dbReference type="Pfam" id="PF13648"/>
    </source>
</evidence>
<protein>
    <recommendedName>
        <fullName evidence="2">Lipocalin-like domain-containing protein</fullName>
    </recommendedName>
</protein>
<comment type="caution">
    <text evidence="3">The sequence shown here is derived from an EMBL/GenBank/DDBJ whole genome shotgun (WGS) entry which is preliminary data.</text>
</comment>
<reference evidence="4" key="1">
    <citation type="journal article" date="2019" name="Int. J. Syst. Evol. Microbiol.">
        <title>The Global Catalogue of Microorganisms (GCM) 10K type strain sequencing project: providing services to taxonomists for standard genome sequencing and annotation.</title>
        <authorList>
            <consortium name="The Broad Institute Genomics Platform"/>
            <consortium name="The Broad Institute Genome Sequencing Center for Infectious Disease"/>
            <person name="Wu L."/>
            <person name="Ma J."/>
        </authorList>
    </citation>
    <scope>NUCLEOTIDE SEQUENCE [LARGE SCALE GENOMIC DNA]</scope>
    <source>
        <strain evidence="4">CGMCC 1.12931</strain>
    </source>
</reference>
<evidence type="ECO:0000256" key="1">
    <source>
        <dbReference type="SAM" id="SignalP"/>
    </source>
</evidence>
<evidence type="ECO:0000313" key="3">
    <source>
        <dbReference type="EMBL" id="GGE36217.1"/>
    </source>
</evidence>
<organism evidence="3 4">
    <name type="scientific">Psychroflexus planctonicus</name>
    <dbReference type="NCBI Taxonomy" id="1526575"/>
    <lineage>
        <taxon>Bacteria</taxon>
        <taxon>Pseudomonadati</taxon>
        <taxon>Bacteroidota</taxon>
        <taxon>Flavobacteriia</taxon>
        <taxon>Flavobacteriales</taxon>
        <taxon>Flavobacteriaceae</taxon>
        <taxon>Psychroflexus</taxon>
    </lineage>
</organism>
<dbReference type="Proteomes" id="UP000599179">
    <property type="component" value="Unassembled WGS sequence"/>
</dbReference>
<keyword evidence="1" id="KW-0732">Signal</keyword>
<feature type="chain" id="PRO_5045078746" description="Lipocalin-like domain-containing protein" evidence="1">
    <location>
        <begin position="24"/>
        <end position="141"/>
    </location>
</feature>
<feature type="signal peptide" evidence="1">
    <location>
        <begin position="1"/>
        <end position="23"/>
    </location>
</feature>
<dbReference type="PROSITE" id="PS51257">
    <property type="entry name" value="PROKAR_LIPOPROTEIN"/>
    <property type="match status" value="1"/>
</dbReference>
<dbReference type="EMBL" id="BMGM01000006">
    <property type="protein sequence ID" value="GGE36217.1"/>
    <property type="molecule type" value="Genomic_DNA"/>
</dbReference>
<accession>A0ABQ1SIK2</accession>
<keyword evidence="4" id="KW-1185">Reference proteome</keyword>